<keyword evidence="2" id="KW-1185">Reference proteome</keyword>
<dbReference type="EMBL" id="LXQA010124231">
    <property type="protein sequence ID" value="MCI21297.1"/>
    <property type="molecule type" value="Genomic_DNA"/>
</dbReference>
<sequence length="58" mass="6608">MSSLPLEPNLVTPPPVFAIAEHGGPRFDLPQLRSEGDWNHWMAELTPNQIKRFSDRIP</sequence>
<proteinExistence type="predicted"/>
<comment type="caution">
    <text evidence="1">The sequence shown here is derived from an EMBL/GenBank/DDBJ whole genome shotgun (WGS) entry which is preliminary data.</text>
</comment>
<feature type="non-terminal residue" evidence="1">
    <location>
        <position position="58"/>
    </location>
</feature>
<reference evidence="1 2" key="1">
    <citation type="journal article" date="2018" name="Front. Plant Sci.">
        <title>Red Clover (Trifolium pratense) and Zigzag Clover (T. medium) - A Picture of Genomic Similarities and Differences.</title>
        <authorList>
            <person name="Dluhosova J."/>
            <person name="Istvanek J."/>
            <person name="Nedelnik J."/>
            <person name="Repkova J."/>
        </authorList>
    </citation>
    <scope>NUCLEOTIDE SEQUENCE [LARGE SCALE GENOMIC DNA]</scope>
    <source>
        <strain evidence="2">cv. 10/8</strain>
        <tissue evidence="1">Leaf</tissue>
    </source>
</reference>
<dbReference type="Proteomes" id="UP000265520">
    <property type="component" value="Unassembled WGS sequence"/>
</dbReference>
<evidence type="ECO:0000313" key="2">
    <source>
        <dbReference type="Proteomes" id="UP000265520"/>
    </source>
</evidence>
<dbReference type="AlphaFoldDB" id="A0A392QBR1"/>
<accession>A0A392QBR1</accession>
<protein>
    <submittedName>
        <fullName evidence="1">Uncharacterized protein</fullName>
    </submittedName>
</protein>
<evidence type="ECO:0000313" key="1">
    <source>
        <dbReference type="EMBL" id="MCI21297.1"/>
    </source>
</evidence>
<name>A0A392QBR1_9FABA</name>
<organism evidence="1 2">
    <name type="scientific">Trifolium medium</name>
    <dbReference type="NCBI Taxonomy" id="97028"/>
    <lineage>
        <taxon>Eukaryota</taxon>
        <taxon>Viridiplantae</taxon>
        <taxon>Streptophyta</taxon>
        <taxon>Embryophyta</taxon>
        <taxon>Tracheophyta</taxon>
        <taxon>Spermatophyta</taxon>
        <taxon>Magnoliopsida</taxon>
        <taxon>eudicotyledons</taxon>
        <taxon>Gunneridae</taxon>
        <taxon>Pentapetalae</taxon>
        <taxon>rosids</taxon>
        <taxon>fabids</taxon>
        <taxon>Fabales</taxon>
        <taxon>Fabaceae</taxon>
        <taxon>Papilionoideae</taxon>
        <taxon>50 kb inversion clade</taxon>
        <taxon>NPAAA clade</taxon>
        <taxon>Hologalegina</taxon>
        <taxon>IRL clade</taxon>
        <taxon>Trifolieae</taxon>
        <taxon>Trifolium</taxon>
    </lineage>
</organism>